<sequence>MRLLLVEDNAELARLLTAGLAAQGFAADVVETAADARLALGSIRYSALILDLGLPDEDGMTVLKELRRDRDPLPVLVLTARGSVDDRVQGLRAGADDYLVKPFALEELVARLQALMRRPGELLGRSLSIANLVFDTESRQIFVDSRPEFFSARESAVLELLMRRQGRVVTKKAVEDQIFGMSSDIASNAVEVYVSRLRKHLTECRARLQIHTIRGVGYMIAEETGSAQV</sequence>
<dbReference type="SUPFAM" id="SSF52172">
    <property type="entry name" value="CheY-like"/>
    <property type="match status" value="1"/>
</dbReference>
<evidence type="ECO:0000259" key="4">
    <source>
        <dbReference type="PROSITE" id="PS50110"/>
    </source>
</evidence>
<keyword evidence="2" id="KW-0597">Phosphoprotein</keyword>
<dbReference type="EMBL" id="LT629750">
    <property type="protein sequence ID" value="SDS70707.1"/>
    <property type="molecule type" value="Genomic_DNA"/>
</dbReference>
<evidence type="ECO:0000256" key="2">
    <source>
        <dbReference type="PROSITE-ProRule" id="PRU00169"/>
    </source>
</evidence>
<dbReference type="InterPro" id="IPR001789">
    <property type="entry name" value="Sig_transdc_resp-reg_receiver"/>
</dbReference>
<dbReference type="GO" id="GO:0032993">
    <property type="term" value="C:protein-DNA complex"/>
    <property type="evidence" value="ECO:0007669"/>
    <property type="project" value="TreeGrafter"/>
</dbReference>
<evidence type="ECO:0000256" key="3">
    <source>
        <dbReference type="PROSITE-ProRule" id="PRU01091"/>
    </source>
</evidence>
<evidence type="ECO:0000313" key="7">
    <source>
        <dbReference type="Proteomes" id="UP000243904"/>
    </source>
</evidence>
<name>A0A1H1UDZ1_9BRAD</name>
<dbReference type="Gene3D" id="6.10.250.690">
    <property type="match status" value="1"/>
</dbReference>
<dbReference type="PANTHER" id="PTHR48111:SF36">
    <property type="entry name" value="TRANSCRIPTIONAL REGULATORY PROTEIN CUTR"/>
    <property type="match status" value="1"/>
</dbReference>
<organism evidence="6 7">
    <name type="scientific">Bradyrhizobium canariense</name>
    <dbReference type="NCBI Taxonomy" id="255045"/>
    <lineage>
        <taxon>Bacteria</taxon>
        <taxon>Pseudomonadati</taxon>
        <taxon>Pseudomonadota</taxon>
        <taxon>Alphaproteobacteria</taxon>
        <taxon>Hyphomicrobiales</taxon>
        <taxon>Nitrobacteraceae</taxon>
        <taxon>Bradyrhizobium</taxon>
    </lineage>
</organism>
<protein>
    <submittedName>
        <fullName evidence="6">Two component transcriptional regulator, winged helix family</fullName>
    </submittedName>
</protein>
<dbReference type="CDD" id="cd00383">
    <property type="entry name" value="trans_reg_C"/>
    <property type="match status" value="1"/>
</dbReference>
<proteinExistence type="predicted"/>
<dbReference type="Pfam" id="PF00072">
    <property type="entry name" value="Response_reg"/>
    <property type="match status" value="1"/>
</dbReference>
<evidence type="ECO:0000313" key="6">
    <source>
        <dbReference type="EMBL" id="SDS70707.1"/>
    </source>
</evidence>
<keyword evidence="7" id="KW-1185">Reference proteome</keyword>
<dbReference type="PANTHER" id="PTHR48111">
    <property type="entry name" value="REGULATOR OF RPOS"/>
    <property type="match status" value="1"/>
</dbReference>
<dbReference type="GO" id="GO:0000976">
    <property type="term" value="F:transcription cis-regulatory region binding"/>
    <property type="evidence" value="ECO:0007669"/>
    <property type="project" value="TreeGrafter"/>
</dbReference>
<dbReference type="Pfam" id="PF00486">
    <property type="entry name" value="Trans_reg_C"/>
    <property type="match status" value="1"/>
</dbReference>
<dbReference type="PROSITE" id="PS50110">
    <property type="entry name" value="RESPONSE_REGULATORY"/>
    <property type="match status" value="1"/>
</dbReference>
<dbReference type="Proteomes" id="UP000243904">
    <property type="component" value="Chromosome I"/>
</dbReference>
<dbReference type="Gene3D" id="1.10.10.10">
    <property type="entry name" value="Winged helix-like DNA-binding domain superfamily/Winged helix DNA-binding domain"/>
    <property type="match status" value="1"/>
</dbReference>
<dbReference type="GO" id="GO:0006355">
    <property type="term" value="P:regulation of DNA-templated transcription"/>
    <property type="evidence" value="ECO:0007669"/>
    <property type="project" value="InterPro"/>
</dbReference>
<keyword evidence="1 3" id="KW-0238">DNA-binding</keyword>
<evidence type="ECO:0000256" key="1">
    <source>
        <dbReference type="ARBA" id="ARBA00023125"/>
    </source>
</evidence>
<accession>A0A1H1UDZ1</accession>
<dbReference type="InterPro" id="IPR039420">
    <property type="entry name" value="WalR-like"/>
</dbReference>
<dbReference type="SMART" id="SM00448">
    <property type="entry name" value="REC"/>
    <property type="match status" value="1"/>
</dbReference>
<gene>
    <name evidence="6" type="ORF">SAMN05444158_2922</name>
</gene>
<dbReference type="InterPro" id="IPR001867">
    <property type="entry name" value="OmpR/PhoB-type_DNA-bd"/>
</dbReference>
<dbReference type="Gene3D" id="3.40.50.2300">
    <property type="match status" value="1"/>
</dbReference>
<evidence type="ECO:0000259" key="5">
    <source>
        <dbReference type="PROSITE" id="PS51755"/>
    </source>
</evidence>
<dbReference type="PROSITE" id="PS51755">
    <property type="entry name" value="OMPR_PHOB"/>
    <property type="match status" value="1"/>
</dbReference>
<dbReference type="SMART" id="SM00862">
    <property type="entry name" value="Trans_reg_C"/>
    <property type="match status" value="1"/>
</dbReference>
<feature type="domain" description="Response regulatory" evidence="4">
    <location>
        <begin position="2"/>
        <end position="116"/>
    </location>
</feature>
<feature type="modified residue" description="4-aspartylphosphate" evidence="2">
    <location>
        <position position="51"/>
    </location>
</feature>
<dbReference type="InterPro" id="IPR011006">
    <property type="entry name" value="CheY-like_superfamily"/>
</dbReference>
<reference evidence="7" key="1">
    <citation type="submission" date="2016-10" db="EMBL/GenBank/DDBJ databases">
        <authorList>
            <person name="Varghese N."/>
            <person name="Submissions S."/>
        </authorList>
    </citation>
    <scope>NUCLEOTIDE SEQUENCE [LARGE SCALE GENOMIC DNA]</scope>
    <source>
        <strain evidence="7">GAS369</strain>
    </source>
</reference>
<dbReference type="GO" id="GO:0000156">
    <property type="term" value="F:phosphorelay response regulator activity"/>
    <property type="evidence" value="ECO:0007669"/>
    <property type="project" value="TreeGrafter"/>
</dbReference>
<feature type="DNA-binding region" description="OmpR/PhoB-type" evidence="3">
    <location>
        <begin position="124"/>
        <end position="222"/>
    </location>
</feature>
<dbReference type="CDD" id="cd17624">
    <property type="entry name" value="REC_OmpR_PmrA-like"/>
    <property type="match status" value="1"/>
</dbReference>
<dbReference type="RefSeq" id="WP_100380474.1">
    <property type="nucleotide sequence ID" value="NZ_LT629750.1"/>
</dbReference>
<dbReference type="AlphaFoldDB" id="A0A1H1UDZ1"/>
<dbReference type="InterPro" id="IPR036388">
    <property type="entry name" value="WH-like_DNA-bd_sf"/>
</dbReference>
<feature type="domain" description="OmpR/PhoB-type" evidence="5">
    <location>
        <begin position="124"/>
        <end position="222"/>
    </location>
</feature>
<dbReference type="GO" id="GO:0005829">
    <property type="term" value="C:cytosol"/>
    <property type="evidence" value="ECO:0007669"/>
    <property type="project" value="TreeGrafter"/>
</dbReference>